<dbReference type="PANTHER" id="PTHR41287:SF1">
    <property type="entry name" value="PROTEIN YMFN"/>
    <property type="match status" value="1"/>
</dbReference>
<organism evidence="3 4">
    <name type="scientific">Macrococcus carouselicus</name>
    <dbReference type="NCBI Taxonomy" id="69969"/>
    <lineage>
        <taxon>Bacteria</taxon>
        <taxon>Bacillati</taxon>
        <taxon>Bacillota</taxon>
        <taxon>Bacilli</taxon>
        <taxon>Bacillales</taxon>
        <taxon>Staphylococcaceae</taxon>
        <taxon>Macrococcus</taxon>
    </lineage>
</organism>
<reference evidence="3 4" key="1">
    <citation type="submission" date="2019-01" db="EMBL/GenBank/DDBJ databases">
        <title>Draft genome sequences of the type strains of six Macrococcus species.</title>
        <authorList>
            <person name="Mazhar S."/>
            <person name="Altermann E."/>
            <person name="Hill C."/>
            <person name="Mcauliffe O."/>
        </authorList>
    </citation>
    <scope>NUCLEOTIDE SEQUENCE [LARGE SCALE GENOMIC DNA]</scope>
    <source>
        <strain evidence="3 4">ATCC 51828</strain>
    </source>
</reference>
<evidence type="ECO:0000313" key="3">
    <source>
        <dbReference type="EMBL" id="TDM04722.1"/>
    </source>
</evidence>
<dbReference type="InterPro" id="IPR046462">
    <property type="entry name" value="TerL_nuclease"/>
</dbReference>
<dbReference type="OrthoDB" id="9760250at2"/>
<dbReference type="InterPro" id="IPR027417">
    <property type="entry name" value="P-loop_NTPase"/>
</dbReference>
<evidence type="ECO:0000313" key="4">
    <source>
        <dbReference type="Proteomes" id="UP000295280"/>
    </source>
</evidence>
<proteinExistence type="predicted"/>
<keyword evidence="4" id="KW-1185">Reference proteome</keyword>
<feature type="domain" description="Terminase large subunit-like ATPase" evidence="1">
    <location>
        <begin position="73"/>
        <end position="251"/>
    </location>
</feature>
<dbReference type="InterPro" id="IPR005021">
    <property type="entry name" value="Terminase_largesu-like"/>
</dbReference>
<dbReference type="EMBL" id="SCWD01000001">
    <property type="protein sequence ID" value="TDM04722.1"/>
    <property type="molecule type" value="Genomic_DNA"/>
</dbReference>
<dbReference type="Pfam" id="PF20441">
    <property type="entry name" value="TerL_nuclease"/>
    <property type="match status" value="1"/>
</dbReference>
<accession>A0A9Q8CQN0</accession>
<evidence type="ECO:0000259" key="2">
    <source>
        <dbReference type="Pfam" id="PF20441"/>
    </source>
</evidence>
<name>A0A9Q8CQN0_9STAP</name>
<dbReference type="Proteomes" id="UP000295280">
    <property type="component" value="Unassembled WGS sequence"/>
</dbReference>
<evidence type="ECO:0000259" key="1">
    <source>
        <dbReference type="Pfam" id="PF03354"/>
    </source>
</evidence>
<dbReference type="AlphaFoldDB" id="A0A9Q8CQN0"/>
<dbReference type="Gene3D" id="3.40.50.300">
    <property type="entry name" value="P-loop containing nucleotide triphosphate hydrolases"/>
    <property type="match status" value="1"/>
</dbReference>
<sequence length="571" mass="65313">MKTDKATLYAYKVVSGEILASKKNIASCKRHLNDLENGIEGYEYRQDLADKVARYLGTLPDIKSGVPLPLLLFQYFVYGSLYGWVHEGTNMRRFTKAYISTARKQSKSMTSAGIAQYEMLFGTSPERQREIYISSNAYKQSRIIFEMATSQINLLKKSSKYLAKNIKTLDKEIKYLKDESIIKALTNSPDSADGTNPSCIILDEFGEMKDTVMYERLKTGMSQQSNPLTLIVSTAGSNLNNPMYAEEYQYITKLLNGEIQDDNYFVYCAELDNEREMEDESKWIKAMPLLESESKRDIILRNIKTDIKEQREKGKMTAIKIKNFNLWQNNSDLDDAFVSIKKWEQNVINKPDITGTDTWIGVDLSRLHDISAVSMAHAIDNNKVWVDTHGFFGYEGSIELKSTRDKIDYNKLIDLGYGTLTNSDSGVIDYQQITDFIIKYATDNQLNIKGVFYDRNLANEWITDMNKRCPHFKLIEVAQSMMGLSETIKQFRYDVLQSKVVHSNNELLNIAVRNAVIKTVNDNILINKTKARNKIDSIVALMNAYTEAQYYKSPKQSLSEKIKNGRGIQIL</sequence>
<dbReference type="PANTHER" id="PTHR41287">
    <property type="match status" value="1"/>
</dbReference>
<dbReference type="Pfam" id="PF03354">
    <property type="entry name" value="TerL_ATPase"/>
    <property type="match status" value="1"/>
</dbReference>
<feature type="domain" description="Terminase large subunit-like endonuclease" evidence="2">
    <location>
        <begin position="258"/>
        <end position="549"/>
    </location>
</feature>
<comment type="caution">
    <text evidence="3">The sequence shown here is derived from an EMBL/GenBank/DDBJ whole genome shotgun (WGS) entry which is preliminary data.</text>
</comment>
<gene>
    <name evidence="3" type="ORF">ERX40_02500</name>
</gene>
<dbReference type="GO" id="GO:0004519">
    <property type="term" value="F:endonuclease activity"/>
    <property type="evidence" value="ECO:0007669"/>
    <property type="project" value="InterPro"/>
</dbReference>
<dbReference type="InterPro" id="IPR046461">
    <property type="entry name" value="TerL_ATPase"/>
</dbReference>
<protein>
    <submittedName>
        <fullName evidence="3">Terminase</fullName>
    </submittedName>
</protein>